<dbReference type="PANTHER" id="PTHR28541:SF1">
    <property type="entry name" value="DDB1- AND CUL4-ASSOCIATED FACTOR 15"/>
    <property type="match status" value="1"/>
</dbReference>
<dbReference type="GO" id="GO:0080008">
    <property type="term" value="C:Cul4-RING E3 ubiquitin ligase complex"/>
    <property type="evidence" value="ECO:0007669"/>
    <property type="project" value="TreeGrafter"/>
</dbReference>
<sequence>QLSGQLSPRLFRKLPPRVCVTLKSIVDEEFLWAGHIFLGFSKCGRYVLSYTSSSGDDDFSFYLYHLYWWEFNVHSKLRLVRQVRLFQDEEIYSDLYLTVCEWPGDSDKVIVFGFNTRSAPGLQVNMMLMSDENHRDIYVSAVAVPPPRHCPACRRASAPPGESPALLGPLLPPQCPAAPQGSHIPLGPPPSPATSTTPNCAMCWSPGSPPRVSGGPGVPPMGPGLPPLLGCPPDPCVPPELEDDKISLPFVVTDLSGRSLRPLRDRATAQGQYLTVEQLTLDFEYVINEVIRNDAAWSRQFCSFSDYDIVILEVCPETNQVVINIGLLLLAFPSPDEEGQLRPRTYHTSLKVAWDLNSGTFTTVGVGDLTEVKGQT</sequence>
<name>A0A7L0VRG6_9PASE</name>
<dbReference type="GO" id="GO:0016567">
    <property type="term" value="P:protein ubiquitination"/>
    <property type="evidence" value="ECO:0007669"/>
    <property type="project" value="InterPro"/>
</dbReference>
<dbReference type="InterPro" id="IPR032734">
    <property type="entry name" value="DCAF15_WD40"/>
</dbReference>
<dbReference type="EMBL" id="VXAX01007511">
    <property type="protein sequence ID" value="NXL81559.1"/>
    <property type="molecule type" value="Genomic_DNA"/>
</dbReference>
<dbReference type="CDD" id="cd20917">
    <property type="entry name" value="DCAF15-NTD"/>
    <property type="match status" value="1"/>
</dbReference>
<organism evidence="2 3">
    <name type="scientific">Leptocoma aspasia</name>
    <dbReference type="NCBI Taxonomy" id="2585812"/>
    <lineage>
        <taxon>Eukaryota</taxon>
        <taxon>Metazoa</taxon>
        <taxon>Chordata</taxon>
        <taxon>Craniata</taxon>
        <taxon>Vertebrata</taxon>
        <taxon>Euteleostomi</taxon>
        <taxon>Archelosauria</taxon>
        <taxon>Archosauria</taxon>
        <taxon>Dinosauria</taxon>
        <taxon>Saurischia</taxon>
        <taxon>Theropoda</taxon>
        <taxon>Coelurosauria</taxon>
        <taxon>Aves</taxon>
        <taxon>Neognathae</taxon>
        <taxon>Neoaves</taxon>
        <taxon>Telluraves</taxon>
        <taxon>Australaves</taxon>
        <taxon>Passeriformes</taxon>
        <taxon>Passeroidea</taxon>
        <taxon>Nectariniidae</taxon>
        <taxon>Leptocoma</taxon>
    </lineage>
</organism>
<keyword evidence="3" id="KW-1185">Reference proteome</keyword>
<feature type="domain" description="DDB1- and CUL4-associated factor 15 WD40 repeat-containing" evidence="1">
    <location>
        <begin position="6"/>
        <end position="157"/>
    </location>
</feature>
<accession>A0A7L0VRG6</accession>
<feature type="non-terminal residue" evidence="2">
    <location>
        <position position="376"/>
    </location>
</feature>
<protein>
    <submittedName>
        <fullName evidence="2">DCA15 factor</fullName>
    </submittedName>
</protein>
<dbReference type="CDD" id="cd20913">
    <property type="entry name" value="DCAF15-CTD"/>
    <property type="match status" value="1"/>
</dbReference>
<evidence type="ECO:0000259" key="1">
    <source>
        <dbReference type="Pfam" id="PF14939"/>
    </source>
</evidence>
<evidence type="ECO:0000313" key="2">
    <source>
        <dbReference type="EMBL" id="NXL81559.1"/>
    </source>
</evidence>
<dbReference type="AlphaFoldDB" id="A0A7L0VRG6"/>
<dbReference type="OrthoDB" id="6354267at2759"/>
<gene>
    <name evidence="2" type="primary">Dcaf15</name>
    <name evidence="2" type="ORF">LEPASP_R14963</name>
</gene>
<dbReference type="Pfam" id="PF14939">
    <property type="entry name" value="DCAF15_WD40"/>
    <property type="match status" value="1"/>
</dbReference>
<dbReference type="PANTHER" id="PTHR28541">
    <property type="entry name" value="DDB1- AND CUL4-ASSOCIATED FACTOR 15"/>
    <property type="match status" value="1"/>
</dbReference>
<reference evidence="2 3" key="1">
    <citation type="submission" date="2019-09" db="EMBL/GenBank/DDBJ databases">
        <title>Bird 10,000 Genomes (B10K) Project - Family phase.</title>
        <authorList>
            <person name="Zhang G."/>
        </authorList>
    </citation>
    <scope>NUCLEOTIDE SEQUENCE [LARGE SCALE GENOMIC DNA]</scope>
    <source>
        <strain evidence="2">B10K-DU-001-35</strain>
        <tissue evidence="2">Muscle</tissue>
    </source>
</reference>
<proteinExistence type="predicted"/>
<evidence type="ECO:0000313" key="3">
    <source>
        <dbReference type="Proteomes" id="UP000558164"/>
    </source>
</evidence>
<dbReference type="InterPro" id="IPR047319">
    <property type="entry name" value="DCAF15_C"/>
</dbReference>
<feature type="non-terminal residue" evidence="2">
    <location>
        <position position="1"/>
    </location>
</feature>
<comment type="caution">
    <text evidence="2">The sequence shown here is derived from an EMBL/GenBank/DDBJ whole genome shotgun (WGS) entry which is preliminary data.</text>
</comment>
<dbReference type="InterPro" id="IPR038914">
    <property type="entry name" value="DCAF15"/>
</dbReference>
<dbReference type="Proteomes" id="UP000558164">
    <property type="component" value="Unassembled WGS sequence"/>
</dbReference>